<evidence type="ECO:0000259" key="2">
    <source>
        <dbReference type="PROSITE" id="PS50011"/>
    </source>
</evidence>
<dbReference type="OrthoDB" id="4062651at2759"/>
<feature type="region of interest" description="Disordered" evidence="1">
    <location>
        <begin position="65"/>
        <end position="85"/>
    </location>
</feature>
<accession>A0A9N9ZNH8</accession>
<feature type="region of interest" description="Disordered" evidence="1">
    <location>
        <begin position="441"/>
        <end position="460"/>
    </location>
</feature>
<dbReference type="Gene3D" id="1.10.510.10">
    <property type="entry name" value="Transferase(Phosphotransferase) domain 1"/>
    <property type="match status" value="1"/>
</dbReference>
<sequence length="618" mass="70229">MNKLKSNYAVGGQELHGKAPGLSGASDEEPGDRVNIAKSLKNVPQIVRSLSLPIPVSTTGLHPSTALGGFRDRSPISASSTQSPMIDGEVSSFRSEYTSASIVSPLTTTTSISHSNGEVGKGDVMKREPLVDQIYNRLQDCVILDDTFQPSFLPATAIEDIVDTENIQAELDGISPEDVSNILLTRRKLFIILVMQRQSKIIYTLMKEGIHDAHLPFLRDPKNNMVLLCKSLNEVPESRVVESLKAHGDEWSRMEINDFYNRYQWRVIAPHFNINCLHSNSSAAEAEHRRFLKFEILPITKPSGDTGDILYYSKLSMVIKVYIHPAHRNCSLPSVQQVDCFETPFALKVIDEASDRDMAENEIDKLKRFYGQKYQQRLIRLLCSFEYQRKFYLVFPWADANLEEFWRVKFPEVGSLPRGCGLARWMARELLGLAQGLHLIHNPPPKNQGDKRTNGRHGDIKPENILWFRDDEESECHGLTDSNITTDETARPAGMLKISDFGFVDFRTKGSVSKIQPNSIRGLTHTYCAPECDSTPEERISQRYDCWSLGCVLLQFVTWYAQGWDGVEEFATRRSTLEGEYERGEMWEDRFFQRDRHTKEVSVKPAVYEFMADMLLAN</sequence>
<dbReference type="Pfam" id="PF00069">
    <property type="entry name" value="Pkinase"/>
    <property type="match status" value="1"/>
</dbReference>
<feature type="region of interest" description="Disordered" evidence="1">
    <location>
        <begin position="1"/>
        <end position="32"/>
    </location>
</feature>
<comment type="caution">
    <text evidence="3">The sequence shown here is derived from an EMBL/GenBank/DDBJ whole genome shotgun (WGS) entry which is preliminary data.</text>
</comment>
<evidence type="ECO:0000313" key="3">
    <source>
        <dbReference type="EMBL" id="CAH0058677.1"/>
    </source>
</evidence>
<dbReference type="SUPFAM" id="SSF56112">
    <property type="entry name" value="Protein kinase-like (PK-like)"/>
    <property type="match status" value="1"/>
</dbReference>
<feature type="compositionally biased region" description="Basic and acidic residues" evidence="1">
    <location>
        <begin position="448"/>
        <end position="460"/>
    </location>
</feature>
<dbReference type="GO" id="GO:0004674">
    <property type="term" value="F:protein serine/threonine kinase activity"/>
    <property type="evidence" value="ECO:0007669"/>
    <property type="project" value="TreeGrafter"/>
</dbReference>
<keyword evidence="4" id="KW-1185">Reference proteome</keyword>
<dbReference type="AlphaFoldDB" id="A0A9N9ZNH8"/>
<dbReference type="PANTHER" id="PTHR24359:SF37">
    <property type="entry name" value="PROTEIN KINASE DOMAIN-CONTAINING PROTEIN"/>
    <property type="match status" value="1"/>
</dbReference>
<feature type="domain" description="Protein kinase" evidence="2">
    <location>
        <begin position="295"/>
        <end position="618"/>
    </location>
</feature>
<proteinExistence type="predicted"/>
<name>A0A9N9ZNH8_9HYPO</name>
<protein>
    <recommendedName>
        <fullName evidence="2">Protein kinase domain-containing protein</fullName>
    </recommendedName>
</protein>
<gene>
    <name evidence="3" type="ORF">CSOL1703_00007699</name>
</gene>
<dbReference type="PROSITE" id="PS50011">
    <property type="entry name" value="PROTEIN_KINASE_DOM"/>
    <property type="match status" value="1"/>
</dbReference>
<dbReference type="SMART" id="SM00220">
    <property type="entry name" value="S_TKc"/>
    <property type="match status" value="1"/>
</dbReference>
<dbReference type="InterPro" id="IPR000719">
    <property type="entry name" value="Prot_kinase_dom"/>
</dbReference>
<dbReference type="EMBL" id="CABFOC020000091">
    <property type="protein sequence ID" value="CAH0058677.1"/>
    <property type="molecule type" value="Genomic_DNA"/>
</dbReference>
<dbReference type="PANTHER" id="PTHR24359">
    <property type="entry name" value="SERINE/THREONINE-PROTEIN KINASE SBK1"/>
    <property type="match status" value="1"/>
</dbReference>
<dbReference type="InterPro" id="IPR011009">
    <property type="entry name" value="Kinase-like_dom_sf"/>
</dbReference>
<evidence type="ECO:0000256" key="1">
    <source>
        <dbReference type="SAM" id="MobiDB-lite"/>
    </source>
</evidence>
<organism evidence="3 4">
    <name type="scientific">Clonostachys solani</name>
    <dbReference type="NCBI Taxonomy" id="160281"/>
    <lineage>
        <taxon>Eukaryota</taxon>
        <taxon>Fungi</taxon>
        <taxon>Dikarya</taxon>
        <taxon>Ascomycota</taxon>
        <taxon>Pezizomycotina</taxon>
        <taxon>Sordariomycetes</taxon>
        <taxon>Hypocreomycetidae</taxon>
        <taxon>Hypocreales</taxon>
        <taxon>Bionectriaceae</taxon>
        <taxon>Clonostachys</taxon>
    </lineage>
</organism>
<reference evidence="3" key="1">
    <citation type="submission" date="2021-10" db="EMBL/GenBank/DDBJ databases">
        <authorList>
            <person name="Piombo E."/>
        </authorList>
    </citation>
    <scope>NUCLEOTIDE SEQUENCE</scope>
</reference>
<dbReference type="GO" id="GO:0005524">
    <property type="term" value="F:ATP binding"/>
    <property type="evidence" value="ECO:0007669"/>
    <property type="project" value="InterPro"/>
</dbReference>
<dbReference type="Proteomes" id="UP000775872">
    <property type="component" value="Unassembled WGS sequence"/>
</dbReference>
<evidence type="ECO:0000313" key="4">
    <source>
        <dbReference type="Proteomes" id="UP000775872"/>
    </source>
</evidence>